<dbReference type="InterPro" id="IPR041426">
    <property type="entry name" value="Mos1_HTH"/>
</dbReference>
<dbReference type="GO" id="GO:0015074">
    <property type="term" value="P:DNA integration"/>
    <property type="evidence" value="ECO:0007669"/>
    <property type="project" value="TreeGrafter"/>
</dbReference>
<organism evidence="3">
    <name type="scientific">Acromyrmex echinatior</name>
    <name type="common">Panamanian leafcutter ant</name>
    <name type="synonym">Acromyrmex octospinosus echinatior</name>
    <dbReference type="NCBI Taxonomy" id="103372"/>
    <lineage>
        <taxon>Eukaryota</taxon>
        <taxon>Metazoa</taxon>
        <taxon>Ecdysozoa</taxon>
        <taxon>Arthropoda</taxon>
        <taxon>Hexapoda</taxon>
        <taxon>Insecta</taxon>
        <taxon>Pterygota</taxon>
        <taxon>Neoptera</taxon>
        <taxon>Endopterygota</taxon>
        <taxon>Hymenoptera</taxon>
        <taxon>Apocrita</taxon>
        <taxon>Aculeata</taxon>
        <taxon>Formicoidea</taxon>
        <taxon>Formicidae</taxon>
        <taxon>Myrmicinae</taxon>
        <taxon>Acromyrmex</taxon>
    </lineage>
</organism>
<gene>
    <name evidence="2" type="ORF">G5I_02293</name>
</gene>
<dbReference type="GO" id="GO:0006303">
    <property type="term" value="P:double-strand break repair via nonhomologous end joining"/>
    <property type="evidence" value="ECO:0007669"/>
    <property type="project" value="TreeGrafter"/>
</dbReference>
<name>F4W9Y6_ACREC</name>
<dbReference type="GO" id="GO:0005634">
    <property type="term" value="C:nucleus"/>
    <property type="evidence" value="ECO:0007669"/>
    <property type="project" value="TreeGrafter"/>
</dbReference>
<dbReference type="GO" id="GO:0000793">
    <property type="term" value="C:condensed chromosome"/>
    <property type="evidence" value="ECO:0007669"/>
    <property type="project" value="TreeGrafter"/>
</dbReference>
<evidence type="ECO:0000313" key="3">
    <source>
        <dbReference type="Proteomes" id="UP000007755"/>
    </source>
</evidence>
<dbReference type="GO" id="GO:0000729">
    <property type="term" value="P:DNA double-strand break processing"/>
    <property type="evidence" value="ECO:0007669"/>
    <property type="project" value="TreeGrafter"/>
</dbReference>
<dbReference type="GO" id="GO:0035861">
    <property type="term" value="C:site of double-strand break"/>
    <property type="evidence" value="ECO:0007669"/>
    <property type="project" value="TreeGrafter"/>
</dbReference>
<dbReference type="InterPro" id="IPR052709">
    <property type="entry name" value="Transposase-MT_Hybrid"/>
</dbReference>
<feature type="domain" description="Mos1 transposase HTH" evidence="1">
    <location>
        <begin position="2"/>
        <end position="37"/>
    </location>
</feature>
<dbReference type="Gene3D" id="1.10.10.10">
    <property type="entry name" value="Winged helix-like DNA-binding domain superfamily/Winged helix DNA-binding domain"/>
    <property type="match status" value="1"/>
</dbReference>
<dbReference type="PANTHER" id="PTHR46060">
    <property type="entry name" value="MARINER MOS1 TRANSPOSASE-LIKE PROTEIN"/>
    <property type="match status" value="1"/>
</dbReference>
<proteinExistence type="predicted"/>
<evidence type="ECO:0000259" key="1">
    <source>
        <dbReference type="Pfam" id="PF17906"/>
    </source>
</evidence>
<dbReference type="GO" id="GO:0003690">
    <property type="term" value="F:double-stranded DNA binding"/>
    <property type="evidence" value="ECO:0007669"/>
    <property type="project" value="TreeGrafter"/>
</dbReference>
<dbReference type="InParanoid" id="F4W9Y6"/>
<dbReference type="EMBL" id="GL888034">
    <property type="protein sequence ID" value="EGI68987.1"/>
    <property type="molecule type" value="Genomic_DNA"/>
</dbReference>
<evidence type="ECO:0000313" key="2">
    <source>
        <dbReference type="EMBL" id="EGI68987.1"/>
    </source>
</evidence>
<protein>
    <submittedName>
        <fullName evidence="2">Mariner Mos1 transposase</fullName>
    </submittedName>
</protein>
<dbReference type="GO" id="GO:0046975">
    <property type="term" value="F:histone H3K36 methyltransferase activity"/>
    <property type="evidence" value="ECO:0007669"/>
    <property type="project" value="TreeGrafter"/>
</dbReference>
<dbReference type="GO" id="GO:0003697">
    <property type="term" value="F:single-stranded DNA binding"/>
    <property type="evidence" value="ECO:0007669"/>
    <property type="project" value="TreeGrafter"/>
</dbReference>
<feature type="non-terminal residue" evidence="2">
    <location>
        <position position="103"/>
    </location>
</feature>
<dbReference type="AlphaFoldDB" id="F4W9Y6"/>
<keyword evidence="3" id="KW-1185">Reference proteome</keyword>
<dbReference type="PANTHER" id="PTHR46060:SF2">
    <property type="entry name" value="HISTONE-LYSINE N-METHYLTRANSFERASE SETMAR"/>
    <property type="match status" value="1"/>
</dbReference>
<accession>F4W9Y6</accession>
<reference evidence="2" key="1">
    <citation type="submission" date="2011-02" db="EMBL/GenBank/DDBJ databases">
        <title>The genome of the leaf-cutting ant Acromyrmex echinatior suggests key adaptations to social evolution and fungus farming.</title>
        <authorList>
            <person name="Nygaard S."/>
            <person name="Zhang G."/>
        </authorList>
    </citation>
    <scope>NUCLEOTIDE SEQUENCE</scope>
</reference>
<dbReference type="GO" id="GO:0042800">
    <property type="term" value="F:histone H3K4 methyltransferase activity"/>
    <property type="evidence" value="ECO:0007669"/>
    <property type="project" value="TreeGrafter"/>
</dbReference>
<dbReference type="OrthoDB" id="6428063at2759"/>
<dbReference type="GO" id="GO:0031297">
    <property type="term" value="P:replication fork processing"/>
    <property type="evidence" value="ECO:0007669"/>
    <property type="project" value="TreeGrafter"/>
</dbReference>
<dbReference type="GO" id="GO:0000014">
    <property type="term" value="F:single-stranded DNA endodeoxyribonuclease activity"/>
    <property type="evidence" value="ECO:0007669"/>
    <property type="project" value="TreeGrafter"/>
</dbReference>
<dbReference type="Gene3D" id="1.10.10.1450">
    <property type="match status" value="1"/>
</dbReference>
<dbReference type="Proteomes" id="UP000007755">
    <property type="component" value="Unassembled WGS sequence"/>
</dbReference>
<dbReference type="GO" id="GO:0044547">
    <property type="term" value="F:DNA topoisomerase binding"/>
    <property type="evidence" value="ECO:0007669"/>
    <property type="project" value="TreeGrafter"/>
</dbReference>
<dbReference type="InterPro" id="IPR036388">
    <property type="entry name" value="WH-like_DNA-bd_sf"/>
</dbReference>
<dbReference type="Pfam" id="PF17906">
    <property type="entry name" value="HTH_48"/>
    <property type="match status" value="1"/>
</dbReference>
<sequence>MKKSAAESHRILVEVYGDHALSERTCQKWFARFKSGDFDLEDQERAGCPRKFAELEALLDEDPCQTQEELALSLEVTQQNISLRLKAMGMIQKQGNWVPYELK</sequence>
<dbReference type="GO" id="GO:0044774">
    <property type="term" value="P:mitotic DNA integrity checkpoint signaling"/>
    <property type="evidence" value="ECO:0007669"/>
    <property type="project" value="TreeGrafter"/>
</dbReference>